<dbReference type="GO" id="GO:0002098">
    <property type="term" value="P:tRNA wobble uridine modification"/>
    <property type="evidence" value="ECO:0007669"/>
    <property type="project" value="InterPro"/>
</dbReference>
<keyword evidence="6" id="KW-0963">Cytoplasm</keyword>
<reference evidence="9 10" key="1">
    <citation type="submission" date="2017-03" db="EMBL/GenBank/DDBJ databases">
        <title>Genome Survey of Euroglyphus maynei.</title>
        <authorList>
            <person name="Arlian L.G."/>
            <person name="Morgan M.S."/>
            <person name="Rider S.D."/>
        </authorList>
    </citation>
    <scope>NUCLEOTIDE SEQUENCE [LARGE SCALE GENOMIC DNA]</scope>
    <source>
        <strain evidence="9">Arlian Lab</strain>
        <tissue evidence="9">Whole body</tissue>
    </source>
</reference>
<evidence type="ECO:0000256" key="1">
    <source>
        <dbReference type="ARBA" id="ARBA00004123"/>
    </source>
</evidence>
<keyword evidence="8" id="KW-0539">Nucleus</keyword>
<evidence type="ECO:0000313" key="10">
    <source>
        <dbReference type="Proteomes" id="UP000194236"/>
    </source>
</evidence>
<comment type="similarity">
    <text evidence="4">Belongs to the ELP5 family.</text>
</comment>
<dbReference type="GO" id="GO:0005634">
    <property type="term" value="C:nucleus"/>
    <property type="evidence" value="ECO:0007669"/>
    <property type="project" value="UniProtKB-SubCell"/>
</dbReference>
<proteinExistence type="inferred from homology"/>
<evidence type="ECO:0000256" key="4">
    <source>
        <dbReference type="ARBA" id="ARBA00009567"/>
    </source>
</evidence>
<dbReference type="GO" id="GO:0033588">
    <property type="term" value="C:elongator holoenzyme complex"/>
    <property type="evidence" value="ECO:0007669"/>
    <property type="project" value="InterPro"/>
</dbReference>
<gene>
    <name evidence="9" type="ORF">BLA29_007812</name>
</gene>
<keyword evidence="10" id="KW-1185">Reference proteome</keyword>
<evidence type="ECO:0000256" key="5">
    <source>
        <dbReference type="ARBA" id="ARBA00020264"/>
    </source>
</evidence>
<comment type="caution">
    <text evidence="9">The sequence shown here is derived from an EMBL/GenBank/DDBJ whole genome shotgun (WGS) entry which is preliminary data.</text>
</comment>
<organism evidence="9 10">
    <name type="scientific">Euroglyphus maynei</name>
    <name type="common">Mayne's house dust mite</name>
    <dbReference type="NCBI Taxonomy" id="6958"/>
    <lineage>
        <taxon>Eukaryota</taxon>
        <taxon>Metazoa</taxon>
        <taxon>Ecdysozoa</taxon>
        <taxon>Arthropoda</taxon>
        <taxon>Chelicerata</taxon>
        <taxon>Arachnida</taxon>
        <taxon>Acari</taxon>
        <taxon>Acariformes</taxon>
        <taxon>Sarcoptiformes</taxon>
        <taxon>Astigmata</taxon>
        <taxon>Psoroptidia</taxon>
        <taxon>Analgoidea</taxon>
        <taxon>Pyroglyphidae</taxon>
        <taxon>Pyroglyphinae</taxon>
        <taxon>Euroglyphus</taxon>
    </lineage>
</organism>
<evidence type="ECO:0000256" key="2">
    <source>
        <dbReference type="ARBA" id="ARBA00004496"/>
    </source>
</evidence>
<dbReference type="AlphaFoldDB" id="A0A1Y3B8B8"/>
<evidence type="ECO:0000256" key="3">
    <source>
        <dbReference type="ARBA" id="ARBA00005043"/>
    </source>
</evidence>
<keyword evidence="7" id="KW-0819">tRNA processing</keyword>
<evidence type="ECO:0000313" key="9">
    <source>
        <dbReference type="EMBL" id="OTF76264.1"/>
    </source>
</evidence>
<dbReference type="Proteomes" id="UP000194236">
    <property type="component" value="Unassembled WGS sequence"/>
</dbReference>
<dbReference type="PANTHER" id="PTHR15641:SF1">
    <property type="entry name" value="ELONGATOR COMPLEX PROTEIN 5"/>
    <property type="match status" value="1"/>
</dbReference>
<dbReference type="OrthoDB" id="166907at2759"/>
<protein>
    <recommendedName>
        <fullName evidence="5">Elongator complex protein 5</fullName>
    </recommendedName>
</protein>
<dbReference type="GO" id="GO:0005829">
    <property type="term" value="C:cytosol"/>
    <property type="evidence" value="ECO:0007669"/>
    <property type="project" value="TreeGrafter"/>
</dbReference>
<accession>A0A1Y3B8B8</accession>
<dbReference type="UniPathway" id="UPA00988"/>
<evidence type="ECO:0000256" key="7">
    <source>
        <dbReference type="ARBA" id="ARBA00022694"/>
    </source>
</evidence>
<evidence type="ECO:0000256" key="8">
    <source>
        <dbReference type="ARBA" id="ARBA00023242"/>
    </source>
</evidence>
<dbReference type="EMBL" id="MUJZ01038322">
    <property type="protein sequence ID" value="OTF76264.1"/>
    <property type="molecule type" value="Genomic_DNA"/>
</dbReference>
<comment type="subcellular location">
    <subcellularLocation>
        <location evidence="2">Cytoplasm</location>
    </subcellularLocation>
    <subcellularLocation>
        <location evidence="1">Nucleus</location>
    </subcellularLocation>
</comment>
<name>A0A1Y3B8B8_EURMA</name>
<comment type="pathway">
    <text evidence="3">tRNA modification; 5-methoxycarbonylmethyl-2-thiouridine-tRNA biosynthesis.</text>
</comment>
<sequence length="160" mass="18736">MFDSSLEDSNESAVVYMSNVIIDFRLNNANNKQCSNVFVKNQSKKTIHCHVIAKKKHPRTHLRFDQKHEHIQIDENSMVKFIGHDNLMKQEKSEVDNIPQSSFRLTLSKEEEVARENLVLPYVKKNNSQPTIKSPETNIIYTYDKFDDFDDEDPDDDLDF</sequence>
<dbReference type="GO" id="GO:0000049">
    <property type="term" value="F:tRNA binding"/>
    <property type="evidence" value="ECO:0007669"/>
    <property type="project" value="TreeGrafter"/>
</dbReference>
<evidence type="ECO:0000256" key="6">
    <source>
        <dbReference type="ARBA" id="ARBA00022490"/>
    </source>
</evidence>
<dbReference type="InterPro" id="IPR019519">
    <property type="entry name" value="Elp5"/>
</dbReference>
<dbReference type="PANTHER" id="PTHR15641">
    <property type="entry name" value="ELONGATOR COMPLEX PROTEIN 5"/>
    <property type="match status" value="1"/>
</dbReference>
<dbReference type="Pfam" id="PF10483">
    <property type="entry name" value="Elong_Iki1"/>
    <property type="match status" value="1"/>
</dbReference>